<dbReference type="Proteomes" id="UP000315628">
    <property type="component" value="Unassembled WGS sequence"/>
</dbReference>
<dbReference type="AlphaFoldDB" id="A0A560WB57"/>
<evidence type="ECO:0000256" key="4">
    <source>
        <dbReference type="ARBA" id="ARBA00023136"/>
    </source>
</evidence>
<name>A0A560WB57_9MICO</name>
<feature type="transmembrane region" description="Helical" evidence="5">
    <location>
        <begin position="75"/>
        <end position="94"/>
    </location>
</feature>
<dbReference type="RefSeq" id="WP_144857555.1">
    <property type="nucleotide sequence ID" value="NZ_BAAAYT010000002.1"/>
</dbReference>
<comment type="caution">
    <text evidence="7">The sequence shown here is derived from an EMBL/GenBank/DDBJ whole genome shotgun (WGS) entry which is preliminary data.</text>
</comment>
<evidence type="ECO:0000256" key="2">
    <source>
        <dbReference type="ARBA" id="ARBA00022692"/>
    </source>
</evidence>
<dbReference type="InterPro" id="IPR049453">
    <property type="entry name" value="Memb_transporter_dom"/>
</dbReference>
<feature type="transmembrane region" description="Helical" evidence="5">
    <location>
        <begin position="100"/>
        <end position="117"/>
    </location>
</feature>
<gene>
    <name evidence="7" type="ORF">FB557_2139</name>
</gene>
<keyword evidence="8" id="KW-1185">Reference proteome</keyword>
<feature type="transmembrane region" description="Helical" evidence="5">
    <location>
        <begin position="145"/>
        <end position="165"/>
    </location>
</feature>
<evidence type="ECO:0000313" key="7">
    <source>
        <dbReference type="EMBL" id="TWD14715.1"/>
    </source>
</evidence>
<evidence type="ECO:0000313" key="8">
    <source>
        <dbReference type="Proteomes" id="UP000315628"/>
    </source>
</evidence>
<feature type="domain" description="Integral membrane bound transporter" evidence="6">
    <location>
        <begin position="40"/>
        <end position="160"/>
    </location>
</feature>
<dbReference type="EMBL" id="VIUW01000003">
    <property type="protein sequence ID" value="TWD14715.1"/>
    <property type="molecule type" value="Genomic_DNA"/>
</dbReference>
<dbReference type="GO" id="GO:0016020">
    <property type="term" value="C:membrane"/>
    <property type="evidence" value="ECO:0007669"/>
    <property type="project" value="UniProtKB-SubCell"/>
</dbReference>
<organism evidence="7 8">
    <name type="scientific">Marihabitans asiaticum</name>
    <dbReference type="NCBI Taxonomy" id="415218"/>
    <lineage>
        <taxon>Bacteria</taxon>
        <taxon>Bacillati</taxon>
        <taxon>Actinomycetota</taxon>
        <taxon>Actinomycetes</taxon>
        <taxon>Micrococcales</taxon>
        <taxon>Intrasporangiaceae</taxon>
        <taxon>Marihabitans</taxon>
    </lineage>
</organism>
<accession>A0A560WB57</accession>
<feature type="transmembrane region" description="Helical" evidence="5">
    <location>
        <begin position="50"/>
        <end position="68"/>
    </location>
</feature>
<keyword evidence="3 5" id="KW-1133">Transmembrane helix</keyword>
<dbReference type="Pfam" id="PF13515">
    <property type="entry name" value="FUSC_2"/>
    <property type="match status" value="1"/>
</dbReference>
<evidence type="ECO:0000256" key="3">
    <source>
        <dbReference type="ARBA" id="ARBA00022989"/>
    </source>
</evidence>
<feature type="transmembrane region" description="Helical" evidence="5">
    <location>
        <begin position="27"/>
        <end position="44"/>
    </location>
</feature>
<proteinExistence type="predicted"/>
<comment type="subcellular location">
    <subcellularLocation>
        <location evidence="1">Membrane</location>
        <topology evidence="1">Multi-pass membrane protein</topology>
    </subcellularLocation>
</comment>
<sequence length="370" mass="39718">MSIRAEVRALRPRATVRARFQRVLDRSSRILLASIGAAAAWWLARYGLDHPAPFFAPVTVVVTLGLTYGQRLRRIAELVVGVAVGVLVGDLFVLTFGTGVWQISVAASIAMFIATFLGAGPLLTVQAGVQAIIITTLVADADAALSRWLDAVVGGVIALLLATLVPSSPLHRPRREVSELVDEVAEILRDCVHAVRERDEVAAERALHRARSTETAVTQLREDAKAALEVAAISPFHLRRRPDLRTVSATVTPLDRCIRNLRVLARRSGVAVRSDEPVPGAYLDFLTHLADAATALSEDLGQRGSGESLRAPLAAVAAEGAARAEDASLSAELMRAQMRSMCLDLLMVTGLGYQQARELIIAADAAPRDR</sequence>
<evidence type="ECO:0000256" key="5">
    <source>
        <dbReference type="SAM" id="Phobius"/>
    </source>
</evidence>
<dbReference type="OrthoDB" id="5198202at2"/>
<evidence type="ECO:0000256" key="1">
    <source>
        <dbReference type="ARBA" id="ARBA00004141"/>
    </source>
</evidence>
<keyword evidence="2 5" id="KW-0812">Transmembrane</keyword>
<protein>
    <submittedName>
        <fullName evidence="7">Uncharacterized membrane protein YgaE (UPF0421/DUF939 family)</fullName>
    </submittedName>
</protein>
<reference evidence="7 8" key="1">
    <citation type="submission" date="2019-06" db="EMBL/GenBank/DDBJ databases">
        <title>Sequencing the genomes of 1000 actinobacteria strains.</title>
        <authorList>
            <person name="Klenk H.-P."/>
        </authorList>
    </citation>
    <scope>NUCLEOTIDE SEQUENCE [LARGE SCALE GENOMIC DNA]</scope>
    <source>
        <strain evidence="7 8">DSM 18935</strain>
    </source>
</reference>
<keyword evidence="4 5" id="KW-0472">Membrane</keyword>
<evidence type="ECO:0000259" key="6">
    <source>
        <dbReference type="Pfam" id="PF13515"/>
    </source>
</evidence>